<evidence type="ECO:0000259" key="5">
    <source>
        <dbReference type="Pfam" id="PF00117"/>
    </source>
</evidence>
<dbReference type="InterPro" id="IPR005801">
    <property type="entry name" value="ADC_synthase"/>
</dbReference>
<dbReference type="Gene3D" id="3.60.120.10">
    <property type="entry name" value="Anthranilate synthase"/>
    <property type="match status" value="1"/>
</dbReference>
<dbReference type="OrthoDB" id="8594609at2"/>
<dbReference type="PANTHER" id="PTHR11236">
    <property type="entry name" value="AMINOBENZOATE/ANTHRANILATE SYNTHASE"/>
    <property type="match status" value="1"/>
</dbReference>
<dbReference type="InterPro" id="IPR029062">
    <property type="entry name" value="Class_I_gatase-like"/>
</dbReference>
<dbReference type="Pfam" id="PF00117">
    <property type="entry name" value="GATase"/>
    <property type="match status" value="1"/>
</dbReference>
<evidence type="ECO:0000256" key="2">
    <source>
        <dbReference type="ARBA" id="ARBA00022962"/>
    </source>
</evidence>
<dbReference type="EMBL" id="MJLZ01000004">
    <property type="protein sequence ID" value="RLM27274.1"/>
    <property type="molecule type" value="Genomic_DNA"/>
</dbReference>
<dbReference type="Pfam" id="PF00425">
    <property type="entry name" value="Chorismate_bind"/>
    <property type="match status" value="1"/>
</dbReference>
<feature type="domain" description="Glutamine amidotransferase" evidence="5">
    <location>
        <begin position="443"/>
        <end position="620"/>
    </location>
</feature>
<dbReference type="AlphaFoldDB" id="A0A421DSH6"/>
<keyword evidence="8" id="KW-1185">Reference proteome</keyword>
<gene>
    <name evidence="7" type="ORF">BIY29_03385</name>
</gene>
<dbReference type="InterPro" id="IPR017926">
    <property type="entry name" value="GATASE"/>
</dbReference>
<protein>
    <recommendedName>
        <fullName evidence="1">anthranilate synthase</fullName>
        <ecNumber evidence="1">4.1.3.27</ecNumber>
    </recommendedName>
</protein>
<dbReference type="CDD" id="cd01743">
    <property type="entry name" value="GATase1_Anthranilate_Synthase"/>
    <property type="match status" value="1"/>
</dbReference>
<accession>A0A421DSH6</accession>
<sequence length="628" mass="69222">MNAEAAITALLQHGTCRENGSFALLFRPEQSDCPEIEVIEGEERHLDCLHHLSDLLTDRCGENAQKVLLVAPYRQITELGYAVIDDHQPLIALTITDYNKVPLHKALACLPSTPVNVNNANFVPSDDEYARTVAEVIQKEIGTGQGANFVIRRQFTAALSNYSCEAGLTIFKNLLLQERGAYWTFFIKCRDVTLIGASPERHITLHEKRVSMTPISGTYRYPPTGPTREGLIDFLSNEKEEDELSMVLDEELKMMTRICDSDVKTFGPFLTPMSRLVHTGYRLEGRSSLSVPTILQRSMFAPTVTGSPLENATRVITKYESSGRGYYSGFAALLGSACGEPTIDSTILIRTAEIDPAGALTMGLGATLVRTSDPDSETAETRAKAEALQCAMGLNSLSPSVFQDEQVIVALQKHNQRLAAFWLDNRSNSTSLRLHGGCLRDALLIDNEDAFTSMMEYQLRAMGFSVRLAHYSSAIHIAANELLVIGPGPGDPRDLSDVRVMKSRELMMDAMKHGYPFIAVCFGHQILCATLGYPITALDCPNQGMQKEIPFFGKIEKVGFYNTFTAVAANNALASEHGEIRVARDESTGHIFGLRGPRFSSMQFHPESVLTIDGPRILYELIQEAVAQ</sequence>
<dbReference type="GO" id="GO:0004049">
    <property type="term" value="F:anthranilate synthase activity"/>
    <property type="evidence" value="ECO:0007669"/>
    <property type="project" value="UniProtKB-EC"/>
</dbReference>
<dbReference type="InterPro" id="IPR019999">
    <property type="entry name" value="Anth_synth_I-like"/>
</dbReference>
<reference evidence="7 8" key="1">
    <citation type="submission" date="2016-09" db="EMBL/GenBank/DDBJ databases">
        <authorList>
            <person name="Doonan J."/>
            <person name="Pachebat J.A."/>
            <person name="Golyshin P.N."/>
            <person name="Denman S."/>
            <person name="Mcdonald J.E."/>
        </authorList>
    </citation>
    <scope>NUCLEOTIDE SEQUENCE [LARGE SCALE GENOMIC DNA]</scope>
    <source>
        <strain evidence="7 8">NCPPB 3934</strain>
    </source>
</reference>
<comment type="catalytic activity">
    <reaction evidence="4">
        <text>chorismate + L-glutamine = anthranilate + pyruvate + L-glutamate + H(+)</text>
        <dbReference type="Rhea" id="RHEA:21732"/>
        <dbReference type="ChEBI" id="CHEBI:15361"/>
        <dbReference type="ChEBI" id="CHEBI:15378"/>
        <dbReference type="ChEBI" id="CHEBI:16567"/>
        <dbReference type="ChEBI" id="CHEBI:29748"/>
        <dbReference type="ChEBI" id="CHEBI:29985"/>
        <dbReference type="ChEBI" id="CHEBI:58359"/>
        <dbReference type="EC" id="4.1.3.27"/>
    </reaction>
</comment>
<dbReference type="PRINTS" id="PR00096">
    <property type="entry name" value="GATASE"/>
</dbReference>
<evidence type="ECO:0000313" key="7">
    <source>
        <dbReference type="EMBL" id="RLM27274.1"/>
    </source>
</evidence>
<dbReference type="PROSITE" id="PS51273">
    <property type="entry name" value="GATASE_TYPE_1"/>
    <property type="match status" value="1"/>
</dbReference>
<comment type="caution">
    <text evidence="7">The sequence shown here is derived from an EMBL/GenBank/DDBJ whole genome shotgun (WGS) entry which is preliminary data.</text>
</comment>
<evidence type="ECO:0000313" key="8">
    <source>
        <dbReference type="Proteomes" id="UP000285648"/>
    </source>
</evidence>
<dbReference type="Proteomes" id="UP000285648">
    <property type="component" value="Unassembled WGS sequence"/>
</dbReference>
<keyword evidence="3" id="KW-0456">Lyase</keyword>
<evidence type="ECO:0000256" key="4">
    <source>
        <dbReference type="ARBA" id="ARBA00047683"/>
    </source>
</evidence>
<dbReference type="InterPro" id="IPR006221">
    <property type="entry name" value="TrpG/PapA_dom"/>
</dbReference>
<dbReference type="PANTHER" id="PTHR11236:SF49">
    <property type="entry name" value="ANTHRANILATE SYNTHASE COMPONENT 1"/>
    <property type="match status" value="1"/>
</dbReference>
<dbReference type="PRINTS" id="PR00097">
    <property type="entry name" value="ANTSNTHASEII"/>
</dbReference>
<dbReference type="EC" id="4.1.3.27" evidence="1"/>
<evidence type="ECO:0000256" key="1">
    <source>
        <dbReference type="ARBA" id="ARBA00012266"/>
    </source>
</evidence>
<dbReference type="SUPFAM" id="SSF52317">
    <property type="entry name" value="Class I glutamine amidotransferase-like"/>
    <property type="match status" value="1"/>
</dbReference>
<evidence type="ECO:0000259" key="6">
    <source>
        <dbReference type="Pfam" id="PF00425"/>
    </source>
</evidence>
<evidence type="ECO:0000256" key="3">
    <source>
        <dbReference type="ARBA" id="ARBA00023239"/>
    </source>
</evidence>
<dbReference type="GO" id="GO:0000162">
    <property type="term" value="P:L-tryptophan biosynthetic process"/>
    <property type="evidence" value="ECO:0007669"/>
    <property type="project" value="TreeGrafter"/>
</dbReference>
<proteinExistence type="predicted"/>
<name>A0A421DSH6_9GAMM</name>
<dbReference type="SUPFAM" id="SSF56322">
    <property type="entry name" value="ADC synthase"/>
    <property type="match status" value="1"/>
</dbReference>
<keyword evidence="2" id="KW-0315">Glutamine amidotransferase</keyword>
<feature type="domain" description="Chorismate-utilising enzyme C-terminal" evidence="6">
    <location>
        <begin position="126"/>
        <end position="384"/>
    </location>
</feature>
<dbReference type="Gene3D" id="3.40.50.880">
    <property type="match status" value="1"/>
</dbReference>
<dbReference type="InterPro" id="IPR015890">
    <property type="entry name" value="Chorismate_C"/>
</dbReference>
<organism evidence="7 8">
    <name type="scientific">Brenneria alni</name>
    <dbReference type="NCBI Taxonomy" id="71656"/>
    <lineage>
        <taxon>Bacteria</taxon>
        <taxon>Pseudomonadati</taxon>
        <taxon>Pseudomonadota</taxon>
        <taxon>Gammaproteobacteria</taxon>
        <taxon>Enterobacterales</taxon>
        <taxon>Pectobacteriaceae</taxon>
        <taxon>Brenneria</taxon>
    </lineage>
</organism>
<dbReference type="RefSeq" id="WP_121573766.1">
    <property type="nucleotide sequence ID" value="NZ_MJLZ01000004.1"/>
</dbReference>